<dbReference type="AlphaFoldDB" id="A0A397A0U5"/>
<dbReference type="PANTHER" id="PTHR20991">
    <property type="entry name" value="PARATHYROID HORMONE-RESPONSIVE B1 GENE"/>
    <property type="match status" value="1"/>
</dbReference>
<feature type="region of interest" description="Disordered" evidence="1">
    <location>
        <begin position="1"/>
        <end position="21"/>
    </location>
</feature>
<accession>A0A397A0U5</accession>
<feature type="domain" description="PTHB1 N-terminal" evidence="2">
    <location>
        <begin position="17"/>
        <end position="157"/>
    </location>
</feature>
<dbReference type="PANTHER" id="PTHR20991:SF0">
    <property type="entry name" value="PROTEIN PTHB1"/>
    <property type="match status" value="1"/>
</dbReference>
<dbReference type="Proteomes" id="UP000265427">
    <property type="component" value="Unassembled WGS sequence"/>
</dbReference>
<reference evidence="3 4" key="1">
    <citation type="submission" date="2018-08" db="EMBL/GenBank/DDBJ databases">
        <title>Aphanomyces genome sequencing and annotation.</title>
        <authorList>
            <person name="Minardi D."/>
            <person name="Oidtmann B."/>
            <person name="Van Der Giezen M."/>
            <person name="Studholme D.J."/>
        </authorList>
    </citation>
    <scope>NUCLEOTIDE SEQUENCE [LARGE SCALE GENOMIC DNA]</scope>
    <source>
        <strain evidence="3 4">Kv</strain>
    </source>
</reference>
<gene>
    <name evidence="3" type="ORF">DYB36_014013</name>
</gene>
<dbReference type="InterPro" id="IPR028073">
    <property type="entry name" value="PHTB1_N_dom"/>
</dbReference>
<dbReference type="GO" id="GO:0034464">
    <property type="term" value="C:BBSome"/>
    <property type="evidence" value="ECO:0007669"/>
    <property type="project" value="InterPro"/>
</dbReference>
<dbReference type="EMBL" id="QUSZ01008758">
    <property type="protein sequence ID" value="RHX99974.1"/>
    <property type="molecule type" value="Genomic_DNA"/>
</dbReference>
<dbReference type="GO" id="GO:0016020">
    <property type="term" value="C:membrane"/>
    <property type="evidence" value="ECO:0007669"/>
    <property type="project" value="TreeGrafter"/>
</dbReference>
<feature type="non-terminal residue" evidence="3">
    <location>
        <position position="158"/>
    </location>
</feature>
<proteinExistence type="predicted"/>
<evidence type="ECO:0000256" key="1">
    <source>
        <dbReference type="SAM" id="MobiDB-lite"/>
    </source>
</evidence>
<evidence type="ECO:0000313" key="3">
    <source>
        <dbReference type="EMBL" id="RHX99974.1"/>
    </source>
</evidence>
<evidence type="ECO:0000259" key="2">
    <source>
        <dbReference type="Pfam" id="PF14727"/>
    </source>
</evidence>
<dbReference type="GO" id="GO:0060271">
    <property type="term" value="P:cilium assembly"/>
    <property type="evidence" value="ECO:0007669"/>
    <property type="project" value="TreeGrafter"/>
</dbReference>
<name>A0A397A0U5_APHAT</name>
<dbReference type="InterPro" id="IPR026511">
    <property type="entry name" value="PTHB1"/>
</dbReference>
<dbReference type="Pfam" id="PF14727">
    <property type="entry name" value="PHTB1_N"/>
    <property type="match status" value="1"/>
</dbReference>
<organism evidence="3 4">
    <name type="scientific">Aphanomyces astaci</name>
    <name type="common">Crayfish plague agent</name>
    <dbReference type="NCBI Taxonomy" id="112090"/>
    <lineage>
        <taxon>Eukaryota</taxon>
        <taxon>Sar</taxon>
        <taxon>Stramenopiles</taxon>
        <taxon>Oomycota</taxon>
        <taxon>Saprolegniomycetes</taxon>
        <taxon>Saprolegniales</taxon>
        <taxon>Verrucalvaceae</taxon>
        <taxon>Aphanomyces</taxon>
    </lineage>
</organism>
<comment type="caution">
    <text evidence="3">The sequence shown here is derived from an EMBL/GenBank/DDBJ whole genome shotgun (WGS) entry which is preliminary data.</text>
</comment>
<evidence type="ECO:0000313" key="4">
    <source>
        <dbReference type="Proteomes" id="UP000265427"/>
    </source>
</evidence>
<protein>
    <recommendedName>
        <fullName evidence="2">PTHB1 N-terminal domain-containing protein</fullName>
    </recommendedName>
</protein>
<feature type="compositionally biased region" description="Basic and acidic residues" evidence="1">
    <location>
        <begin position="11"/>
        <end position="21"/>
    </location>
</feature>
<sequence length="158" mass="17462">MATSVVLKKKHNDDGAKQDAKEAKGVTAVKALHSEWRANLGELVLDIRTGKFHWEVRARSFDVVVLGEFSLFCLTPSGDVCFHKRLGFHPSSLCLYSRPLCTITSLVTNISMTYIITGDNSESTDNVIIATHAKQWMIFRDAHLIWSAVAPSISTALS</sequence>